<dbReference type="InterPro" id="IPR050231">
    <property type="entry name" value="Iron_ascorbate_oxido_reductase"/>
</dbReference>
<feature type="chain" id="PRO_5032508247" evidence="2">
    <location>
        <begin position="21"/>
        <end position="385"/>
    </location>
</feature>
<evidence type="ECO:0000259" key="3">
    <source>
        <dbReference type="PROSITE" id="PS51471"/>
    </source>
</evidence>
<dbReference type="Gene3D" id="2.60.120.330">
    <property type="entry name" value="B-lactam Antibiotic, Isopenicillin N Synthase, Chain"/>
    <property type="match status" value="1"/>
</dbReference>
<dbReference type="Pfam" id="PF14226">
    <property type="entry name" value="DIOX_N"/>
    <property type="match status" value="1"/>
</dbReference>
<feature type="domain" description="Fe2OG dioxygenase" evidence="3">
    <location>
        <begin position="213"/>
        <end position="316"/>
    </location>
</feature>
<comment type="caution">
    <text evidence="4">The sequence shown here is derived from an EMBL/GenBank/DDBJ whole genome shotgun (WGS) entry which is preliminary data.</text>
</comment>
<dbReference type="OrthoDB" id="288590at2759"/>
<dbReference type="Proteomes" id="UP000664859">
    <property type="component" value="Unassembled WGS sequence"/>
</dbReference>
<dbReference type="InterPro" id="IPR005123">
    <property type="entry name" value="Oxoglu/Fe-dep_dioxygenase_dom"/>
</dbReference>
<dbReference type="InterPro" id="IPR026992">
    <property type="entry name" value="DIOX_N"/>
</dbReference>
<comment type="similarity">
    <text evidence="1">Belongs to the iron/ascorbate-dependent oxidoreductase family.</text>
</comment>
<keyword evidence="1" id="KW-0560">Oxidoreductase</keyword>
<evidence type="ECO:0000313" key="5">
    <source>
        <dbReference type="Proteomes" id="UP000664859"/>
    </source>
</evidence>
<dbReference type="Pfam" id="PF03171">
    <property type="entry name" value="2OG-FeII_Oxy"/>
    <property type="match status" value="1"/>
</dbReference>
<keyword evidence="5" id="KW-1185">Reference proteome</keyword>
<protein>
    <submittedName>
        <fullName evidence="4">Dioxygenase</fullName>
    </submittedName>
</protein>
<dbReference type="InterPro" id="IPR027443">
    <property type="entry name" value="IPNS-like_sf"/>
</dbReference>
<dbReference type="GO" id="GO:0046872">
    <property type="term" value="F:metal ion binding"/>
    <property type="evidence" value="ECO:0007669"/>
    <property type="project" value="UniProtKB-KW"/>
</dbReference>
<keyword evidence="1" id="KW-0479">Metal-binding</keyword>
<accession>A0A836CKJ2</accession>
<keyword evidence="2" id="KW-0732">Signal</keyword>
<keyword evidence="4" id="KW-0223">Dioxygenase</keyword>
<dbReference type="AlphaFoldDB" id="A0A836CKJ2"/>
<dbReference type="PROSITE" id="PS51471">
    <property type="entry name" value="FE2OG_OXY"/>
    <property type="match status" value="1"/>
</dbReference>
<name>A0A836CKJ2_9STRA</name>
<gene>
    <name evidence="4" type="ORF">JKP88DRAFT_207297</name>
</gene>
<proteinExistence type="inferred from homology"/>
<dbReference type="PRINTS" id="PR00682">
    <property type="entry name" value="IPNSYNTHASE"/>
</dbReference>
<evidence type="ECO:0000256" key="2">
    <source>
        <dbReference type="SAM" id="SignalP"/>
    </source>
</evidence>
<sequence length="385" mass="42946">MRRWLPLHATCCYCVTRALGAASTCDSSASNQTCSADAEAEVLKGVPVIDLTPLSGPVTTTEFQQLVEQVGSACQQWGFFQVVNHGVPPDLIEEFQAQVKAFFELPADQKSAIKRTSSNARGYYDDEFTKNTPDWKQGFDFGHIPDETKPPDDPANVVMDGHNQWPTAAQLPHFQRVMLRYYHALAQLAARIMAAIALSLNLPRDHFALDFTPHTSFLRLNHYPQCPRPREHFAVNRHTDAGALTVLLQQYGITSLQVNHGGSGRWVGIEPVEGAFTINVGDMLQVWSNDLYKAPEHRVLANSQRDRMSAPFFYNPSYAATVKPLGLCLGPQACQVDPHYRPINWGEYRRRRFEGDYANVGEEVQIAHFRVSGDTSTADVTAAEL</sequence>
<dbReference type="InterPro" id="IPR044861">
    <property type="entry name" value="IPNS-like_FE2OG_OXY"/>
</dbReference>
<dbReference type="FunFam" id="2.60.120.330:FF:000012">
    <property type="entry name" value="Gibberellin 20 oxidase 1"/>
    <property type="match status" value="1"/>
</dbReference>
<evidence type="ECO:0000256" key="1">
    <source>
        <dbReference type="RuleBase" id="RU003682"/>
    </source>
</evidence>
<feature type="signal peptide" evidence="2">
    <location>
        <begin position="1"/>
        <end position="20"/>
    </location>
</feature>
<organism evidence="4 5">
    <name type="scientific">Tribonema minus</name>
    <dbReference type="NCBI Taxonomy" id="303371"/>
    <lineage>
        <taxon>Eukaryota</taxon>
        <taxon>Sar</taxon>
        <taxon>Stramenopiles</taxon>
        <taxon>Ochrophyta</taxon>
        <taxon>PX clade</taxon>
        <taxon>Xanthophyceae</taxon>
        <taxon>Tribonematales</taxon>
        <taxon>Tribonemataceae</taxon>
        <taxon>Tribonema</taxon>
    </lineage>
</organism>
<dbReference type="PANTHER" id="PTHR47990">
    <property type="entry name" value="2-OXOGLUTARATE (2OG) AND FE(II)-DEPENDENT OXYGENASE SUPERFAMILY PROTEIN-RELATED"/>
    <property type="match status" value="1"/>
</dbReference>
<evidence type="ECO:0000313" key="4">
    <source>
        <dbReference type="EMBL" id="KAG5186806.1"/>
    </source>
</evidence>
<keyword evidence="1" id="KW-0408">Iron</keyword>
<dbReference type="GO" id="GO:0051213">
    <property type="term" value="F:dioxygenase activity"/>
    <property type="evidence" value="ECO:0007669"/>
    <property type="project" value="UniProtKB-KW"/>
</dbReference>
<dbReference type="SUPFAM" id="SSF51197">
    <property type="entry name" value="Clavaminate synthase-like"/>
    <property type="match status" value="1"/>
</dbReference>
<dbReference type="EMBL" id="JAFCMP010000102">
    <property type="protein sequence ID" value="KAG5186806.1"/>
    <property type="molecule type" value="Genomic_DNA"/>
</dbReference>
<reference evidence="4" key="1">
    <citation type="submission" date="2021-02" db="EMBL/GenBank/DDBJ databases">
        <title>First Annotated Genome of the Yellow-green Alga Tribonema minus.</title>
        <authorList>
            <person name="Mahan K.M."/>
        </authorList>
    </citation>
    <scope>NUCLEOTIDE SEQUENCE</scope>
    <source>
        <strain evidence="4">UTEX B ZZ1240</strain>
    </source>
</reference>